<dbReference type="Proteomes" id="UP000887013">
    <property type="component" value="Unassembled WGS sequence"/>
</dbReference>
<proteinExistence type="predicted"/>
<evidence type="ECO:0000313" key="2">
    <source>
        <dbReference type="Proteomes" id="UP000887013"/>
    </source>
</evidence>
<keyword evidence="2" id="KW-1185">Reference proteome</keyword>
<protein>
    <submittedName>
        <fullName evidence="1">Uncharacterized protein</fullName>
    </submittedName>
</protein>
<dbReference type="EMBL" id="BMAW01039458">
    <property type="protein sequence ID" value="GFU55899.1"/>
    <property type="molecule type" value="Genomic_DNA"/>
</dbReference>
<sequence length="99" mass="11065">MIKTGIISKAEKPTNWVSNLVITDSTKTPKICLDPKPLNDAILRPHCPIHSSMHSDDLMTKLQVGKLNYSICKEIHEMKEKNGFGQFPLGNVSLCLITF</sequence>
<dbReference type="OrthoDB" id="2286242at2759"/>
<accession>A0A8X6QZL3</accession>
<comment type="caution">
    <text evidence="1">The sequence shown here is derived from an EMBL/GenBank/DDBJ whole genome shotgun (WGS) entry which is preliminary data.</text>
</comment>
<name>A0A8X6QZL3_NEPPI</name>
<evidence type="ECO:0000313" key="1">
    <source>
        <dbReference type="EMBL" id="GFU55899.1"/>
    </source>
</evidence>
<reference evidence="1" key="1">
    <citation type="submission" date="2020-08" db="EMBL/GenBank/DDBJ databases">
        <title>Multicomponent nature underlies the extraordinary mechanical properties of spider dragline silk.</title>
        <authorList>
            <person name="Kono N."/>
            <person name="Nakamura H."/>
            <person name="Mori M."/>
            <person name="Yoshida Y."/>
            <person name="Ohtoshi R."/>
            <person name="Malay A.D."/>
            <person name="Moran D.A.P."/>
            <person name="Tomita M."/>
            <person name="Numata K."/>
            <person name="Arakawa K."/>
        </authorList>
    </citation>
    <scope>NUCLEOTIDE SEQUENCE</scope>
</reference>
<organism evidence="1 2">
    <name type="scientific">Nephila pilipes</name>
    <name type="common">Giant wood spider</name>
    <name type="synonym">Nephila maculata</name>
    <dbReference type="NCBI Taxonomy" id="299642"/>
    <lineage>
        <taxon>Eukaryota</taxon>
        <taxon>Metazoa</taxon>
        <taxon>Ecdysozoa</taxon>
        <taxon>Arthropoda</taxon>
        <taxon>Chelicerata</taxon>
        <taxon>Arachnida</taxon>
        <taxon>Araneae</taxon>
        <taxon>Araneomorphae</taxon>
        <taxon>Entelegynae</taxon>
        <taxon>Araneoidea</taxon>
        <taxon>Nephilidae</taxon>
        <taxon>Nephila</taxon>
    </lineage>
</organism>
<dbReference type="AlphaFoldDB" id="A0A8X6QZL3"/>
<gene>
    <name evidence="1" type="ORF">NPIL_696471</name>
</gene>